<reference evidence="1 2" key="1">
    <citation type="journal article" date="2023" name="IMA Fungus">
        <title>Comparative genomic study of the Penicillium genus elucidates a diverse pangenome and 15 lateral gene transfer events.</title>
        <authorList>
            <person name="Petersen C."/>
            <person name="Sorensen T."/>
            <person name="Nielsen M.R."/>
            <person name="Sondergaard T.E."/>
            <person name="Sorensen J.L."/>
            <person name="Fitzpatrick D.A."/>
            <person name="Frisvad J.C."/>
            <person name="Nielsen K.L."/>
        </authorList>
    </citation>
    <scope>NUCLEOTIDE SEQUENCE [LARGE SCALE GENOMIC DNA]</scope>
    <source>
        <strain evidence="1 2">IBT 3361</strain>
    </source>
</reference>
<keyword evidence="2" id="KW-1185">Reference proteome</keyword>
<dbReference type="EMBL" id="JAPVEB010000010">
    <property type="protein sequence ID" value="KAJ5256375.1"/>
    <property type="molecule type" value="Genomic_DNA"/>
</dbReference>
<protein>
    <submittedName>
        <fullName evidence="1">Uncharacterized protein</fullName>
    </submittedName>
</protein>
<evidence type="ECO:0000313" key="1">
    <source>
        <dbReference type="EMBL" id="KAJ5256375.1"/>
    </source>
</evidence>
<comment type="caution">
    <text evidence="1">The sequence shown here is derived from an EMBL/GenBank/DDBJ whole genome shotgun (WGS) entry which is preliminary data.</text>
</comment>
<organism evidence="1 2">
    <name type="scientific">Penicillium chrysogenum</name>
    <name type="common">Penicillium notatum</name>
    <dbReference type="NCBI Taxonomy" id="5076"/>
    <lineage>
        <taxon>Eukaryota</taxon>
        <taxon>Fungi</taxon>
        <taxon>Dikarya</taxon>
        <taxon>Ascomycota</taxon>
        <taxon>Pezizomycotina</taxon>
        <taxon>Eurotiomycetes</taxon>
        <taxon>Eurotiomycetidae</taxon>
        <taxon>Eurotiales</taxon>
        <taxon>Aspergillaceae</taxon>
        <taxon>Penicillium</taxon>
        <taxon>Penicillium chrysogenum species complex</taxon>
    </lineage>
</organism>
<name>A0ABQ8W6R7_PENCH</name>
<accession>A0ABQ8W6R7</accession>
<proteinExistence type="predicted"/>
<gene>
    <name evidence="1" type="ORF">N7505_011526</name>
</gene>
<dbReference type="Proteomes" id="UP001220256">
    <property type="component" value="Unassembled WGS sequence"/>
</dbReference>
<sequence length="106" mass="12086">MQQIAKVKESRRLPCCFEIQIPSRGVHASAVVELSEDMRRTITSGYDSDTRWKSLIDTLIDMDASQDAMKARLPYSLHDDGLLYFHPSTGEPSLCLKNRWQRTSSP</sequence>
<evidence type="ECO:0000313" key="2">
    <source>
        <dbReference type="Proteomes" id="UP001220256"/>
    </source>
</evidence>